<dbReference type="PANTHER" id="PTHR30606">
    <property type="entry name" value="LIPID A BIOSYNTHESIS LAUROYL ACYLTRANSFERASE"/>
    <property type="match status" value="1"/>
</dbReference>
<keyword evidence="7" id="KW-1133">Transmembrane helix</keyword>
<evidence type="ECO:0000256" key="3">
    <source>
        <dbReference type="ARBA" id="ARBA00022519"/>
    </source>
</evidence>
<dbReference type="AlphaFoldDB" id="A0A9W5ERN4"/>
<evidence type="ECO:0000256" key="7">
    <source>
        <dbReference type="SAM" id="Phobius"/>
    </source>
</evidence>
<accession>A0A9W5ERN4</accession>
<dbReference type="GO" id="GO:0009247">
    <property type="term" value="P:glycolipid biosynthetic process"/>
    <property type="evidence" value="ECO:0007669"/>
    <property type="project" value="UniProtKB-ARBA"/>
</dbReference>
<evidence type="ECO:0000256" key="2">
    <source>
        <dbReference type="ARBA" id="ARBA00022475"/>
    </source>
</evidence>
<evidence type="ECO:0000256" key="1">
    <source>
        <dbReference type="ARBA" id="ARBA00004533"/>
    </source>
</evidence>
<dbReference type="RefSeq" id="WP_059434366.1">
    <property type="nucleotide sequence ID" value="NZ_FAUY01000002.1"/>
</dbReference>
<name>A0A9W5ERN4_CAMHY</name>
<evidence type="ECO:0000256" key="6">
    <source>
        <dbReference type="ARBA" id="ARBA00023315"/>
    </source>
</evidence>
<keyword evidence="3" id="KW-0997">Cell inner membrane</keyword>
<dbReference type="GO" id="GO:0005886">
    <property type="term" value="C:plasma membrane"/>
    <property type="evidence" value="ECO:0007669"/>
    <property type="project" value="UniProtKB-SubCell"/>
</dbReference>
<keyword evidence="6" id="KW-0012">Acyltransferase</keyword>
<sequence>MANDWYKQKEKGSFFWVKLTFYLVCFMPRFLLTPIVFFISFLYFLSSKNERKNLEKFYLNLNKKFGTNHKNVFRNFFEFSKSIVDKISVWLGKIKYDDLVLENEKELYELFFNAKRGKVIIVSHFGNVEIAKALSRHYKDLKMAVLVYDQNSLNFGKMLNSLNDNHIKIFRVDSLDIGVMLELSKFIDEGGFICTMGDRIPVSGNKICKIPFLGQMAKFPQGGFVLASLLKCEVWTLWCIKKSGKYNIKVDFLAQNVERKNIAKYIQIYLNLLELNCKEYPQMWFNFFDIWSDDENL</sequence>
<comment type="caution">
    <text evidence="8">The sequence shown here is derived from an EMBL/GenBank/DDBJ whole genome shotgun (WGS) entry which is preliminary data.</text>
</comment>
<dbReference type="InterPro" id="IPR004960">
    <property type="entry name" value="LipA_acyltrans"/>
</dbReference>
<dbReference type="EMBL" id="FAVC01000001">
    <property type="protein sequence ID" value="CUU70472.1"/>
    <property type="molecule type" value="Genomic_DNA"/>
</dbReference>
<evidence type="ECO:0000313" key="8">
    <source>
        <dbReference type="EMBL" id="CUU70472.1"/>
    </source>
</evidence>
<feature type="transmembrane region" description="Helical" evidence="7">
    <location>
        <begin position="20"/>
        <end position="45"/>
    </location>
</feature>
<keyword evidence="4 8" id="KW-0808">Transferase</keyword>
<organism evidence="8 9">
    <name type="scientific">Campylobacter hyointestinalis subsp. hyointestinalis</name>
    <dbReference type="NCBI Taxonomy" id="91352"/>
    <lineage>
        <taxon>Bacteria</taxon>
        <taxon>Pseudomonadati</taxon>
        <taxon>Campylobacterota</taxon>
        <taxon>Epsilonproteobacteria</taxon>
        <taxon>Campylobacterales</taxon>
        <taxon>Campylobacteraceae</taxon>
        <taxon>Campylobacter</taxon>
    </lineage>
</organism>
<dbReference type="Proteomes" id="UP000052245">
    <property type="component" value="Unassembled WGS sequence"/>
</dbReference>
<gene>
    <name evidence="8" type="ORF">ERS739223_00191</name>
</gene>
<dbReference type="GO" id="GO:0016746">
    <property type="term" value="F:acyltransferase activity"/>
    <property type="evidence" value="ECO:0007669"/>
    <property type="project" value="UniProtKB-KW"/>
</dbReference>
<comment type="subcellular location">
    <subcellularLocation>
        <location evidence="1">Cell inner membrane</location>
    </subcellularLocation>
</comment>
<keyword evidence="7" id="KW-0812">Transmembrane</keyword>
<dbReference type="PANTHER" id="PTHR30606:SF10">
    <property type="entry name" value="PHOSPHATIDYLINOSITOL MANNOSIDE ACYLTRANSFERASE"/>
    <property type="match status" value="1"/>
</dbReference>
<dbReference type="Pfam" id="PF03279">
    <property type="entry name" value="Lip_A_acyltrans"/>
    <property type="match status" value="1"/>
</dbReference>
<evidence type="ECO:0000256" key="5">
    <source>
        <dbReference type="ARBA" id="ARBA00023136"/>
    </source>
</evidence>
<keyword evidence="2" id="KW-1003">Cell membrane</keyword>
<reference evidence="8 9" key="1">
    <citation type="submission" date="2015-11" db="EMBL/GenBank/DDBJ databases">
        <authorList>
            <consortium name="Pathogen Informatics"/>
        </authorList>
    </citation>
    <scope>NUCLEOTIDE SEQUENCE [LARGE SCALE GENOMIC DNA]</scope>
    <source>
        <strain evidence="8 9">007A-0283</strain>
    </source>
</reference>
<protein>
    <submittedName>
        <fullName evidence="8">Glycosyl transferase, group 2 family protein</fullName>
    </submittedName>
</protein>
<proteinExistence type="predicted"/>
<evidence type="ECO:0000313" key="9">
    <source>
        <dbReference type="Proteomes" id="UP000052245"/>
    </source>
</evidence>
<evidence type="ECO:0000256" key="4">
    <source>
        <dbReference type="ARBA" id="ARBA00022679"/>
    </source>
</evidence>
<keyword evidence="5 7" id="KW-0472">Membrane</keyword>